<feature type="region of interest" description="Disordered" evidence="1">
    <location>
        <begin position="1"/>
        <end position="27"/>
    </location>
</feature>
<dbReference type="EMBL" id="JALJOQ010000224">
    <property type="protein sequence ID" value="KAK9788580.1"/>
    <property type="molecule type" value="Genomic_DNA"/>
</dbReference>
<reference evidence="2 3" key="1">
    <citation type="journal article" date="2024" name="Nat. Commun.">
        <title>Phylogenomics reveals the evolutionary origins of lichenization in chlorophyte algae.</title>
        <authorList>
            <person name="Puginier C."/>
            <person name="Libourel C."/>
            <person name="Otte J."/>
            <person name="Skaloud P."/>
            <person name="Haon M."/>
            <person name="Grisel S."/>
            <person name="Petersen M."/>
            <person name="Berrin J.G."/>
            <person name="Delaux P.M."/>
            <person name="Dal Grande F."/>
            <person name="Keller J."/>
        </authorList>
    </citation>
    <scope>NUCLEOTIDE SEQUENCE [LARGE SCALE GENOMIC DNA]</scope>
    <source>
        <strain evidence="2 3">SAG 2036</strain>
    </source>
</reference>
<feature type="compositionally biased region" description="Polar residues" evidence="1">
    <location>
        <begin position="125"/>
        <end position="135"/>
    </location>
</feature>
<feature type="compositionally biased region" description="Low complexity" evidence="1">
    <location>
        <begin position="136"/>
        <end position="158"/>
    </location>
</feature>
<accession>A0AAW1NR69</accession>
<gene>
    <name evidence="2" type="ORF">WJX73_009623</name>
</gene>
<evidence type="ECO:0000313" key="2">
    <source>
        <dbReference type="EMBL" id="KAK9788580.1"/>
    </source>
</evidence>
<feature type="region of interest" description="Disordered" evidence="1">
    <location>
        <begin position="125"/>
        <end position="265"/>
    </location>
</feature>
<feature type="compositionally biased region" description="Low complexity" evidence="1">
    <location>
        <begin position="230"/>
        <end position="256"/>
    </location>
</feature>
<protein>
    <submittedName>
        <fullName evidence="2">Uncharacterized protein</fullName>
    </submittedName>
</protein>
<dbReference type="AlphaFoldDB" id="A0AAW1NR69"/>
<name>A0AAW1NR69_9CHLO</name>
<sequence length="265" mass="26628">MPRQAAVELGTQRQMPASSKQLAANASGDAAAPHLLQASVASQAGSFPPASLLVSTAPELEGVDIPALQLPVLGAIEEAQSVATESSSDSGLEREILSTVSELLISARTAAGNQPMRPEIQQLQASQLGSAGTLTSADASNEADDAAAVATRDSASQAQLQGSPRLAQPSQPGIAAPELAVSRTAAGEPGAGPQTHPRQTPNVQQQQRTDASTASPIGAPQPSAQPRGIQAQPAARPADPQALPPASRDAAAQAALNPSSHNLTG</sequence>
<dbReference type="Proteomes" id="UP001465755">
    <property type="component" value="Unassembled WGS sequence"/>
</dbReference>
<proteinExistence type="predicted"/>
<evidence type="ECO:0000256" key="1">
    <source>
        <dbReference type="SAM" id="MobiDB-lite"/>
    </source>
</evidence>
<comment type="caution">
    <text evidence="2">The sequence shown here is derived from an EMBL/GenBank/DDBJ whole genome shotgun (WGS) entry which is preliminary data.</text>
</comment>
<feature type="compositionally biased region" description="Polar residues" evidence="1">
    <location>
        <begin position="196"/>
        <end position="215"/>
    </location>
</feature>
<evidence type="ECO:0000313" key="3">
    <source>
        <dbReference type="Proteomes" id="UP001465755"/>
    </source>
</evidence>
<organism evidence="2 3">
    <name type="scientific">Symbiochloris irregularis</name>
    <dbReference type="NCBI Taxonomy" id="706552"/>
    <lineage>
        <taxon>Eukaryota</taxon>
        <taxon>Viridiplantae</taxon>
        <taxon>Chlorophyta</taxon>
        <taxon>core chlorophytes</taxon>
        <taxon>Trebouxiophyceae</taxon>
        <taxon>Trebouxiales</taxon>
        <taxon>Trebouxiaceae</taxon>
        <taxon>Symbiochloris</taxon>
    </lineage>
</organism>
<feature type="compositionally biased region" description="Polar residues" evidence="1">
    <location>
        <begin position="11"/>
        <end position="24"/>
    </location>
</feature>
<keyword evidence="3" id="KW-1185">Reference proteome</keyword>